<feature type="active site" evidence="5">
    <location>
        <position position="89"/>
    </location>
</feature>
<dbReference type="InterPro" id="IPR014043">
    <property type="entry name" value="Acyl_transferase_dom"/>
</dbReference>
<dbReference type="GO" id="GO:0004314">
    <property type="term" value="F:[acyl-carrier-protein] S-malonyltransferase activity"/>
    <property type="evidence" value="ECO:0007669"/>
    <property type="project" value="UniProtKB-EC"/>
</dbReference>
<evidence type="ECO:0000313" key="8">
    <source>
        <dbReference type="Proteomes" id="UP000050816"/>
    </source>
</evidence>
<protein>
    <recommendedName>
        <fullName evidence="4">Malonyl CoA-acyl carrier protein transacylase</fullName>
        <ecNumber evidence="4">2.3.1.39</ecNumber>
    </recommendedName>
</protein>
<dbReference type="Gene3D" id="3.40.366.10">
    <property type="entry name" value="Malonyl-Coenzyme A Acyl Carrier Protein, domain 2"/>
    <property type="match status" value="1"/>
</dbReference>
<comment type="catalytic activity">
    <reaction evidence="3 4">
        <text>holo-[ACP] + malonyl-CoA = malonyl-[ACP] + CoA</text>
        <dbReference type="Rhea" id="RHEA:41792"/>
        <dbReference type="Rhea" id="RHEA-COMP:9623"/>
        <dbReference type="Rhea" id="RHEA-COMP:9685"/>
        <dbReference type="ChEBI" id="CHEBI:57287"/>
        <dbReference type="ChEBI" id="CHEBI:57384"/>
        <dbReference type="ChEBI" id="CHEBI:64479"/>
        <dbReference type="ChEBI" id="CHEBI:78449"/>
        <dbReference type="EC" id="2.3.1.39"/>
    </reaction>
</comment>
<evidence type="ECO:0000313" key="7">
    <source>
        <dbReference type="EMBL" id="KRL87930.1"/>
    </source>
</evidence>
<dbReference type="RefSeq" id="WP_056955470.1">
    <property type="nucleotide sequence ID" value="NZ_AZFK01000084.1"/>
</dbReference>
<proteinExistence type="inferred from homology"/>
<gene>
    <name evidence="7" type="ORF">FC43_GL000596</name>
</gene>
<dbReference type="InterPro" id="IPR024925">
    <property type="entry name" value="Malonyl_CoA-ACP_transAc"/>
</dbReference>
<evidence type="ECO:0000256" key="3">
    <source>
        <dbReference type="ARBA" id="ARBA00048462"/>
    </source>
</evidence>
<feature type="active site" evidence="5">
    <location>
        <position position="200"/>
    </location>
</feature>
<reference evidence="7 8" key="1">
    <citation type="journal article" date="2015" name="Genome Announc.">
        <title>Expanding the biotechnology potential of lactobacilli through comparative genomics of 213 strains and associated genera.</title>
        <authorList>
            <person name="Sun Z."/>
            <person name="Harris H.M."/>
            <person name="McCann A."/>
            <person name="Guo C."/>
            <person name="Argimon S."/>
            <person name="Zhang W."/>
            <person name="Yang X."/>
            <person name="Jeffery I.B."/>
            <person name="Cooney J.C."/>
            <person name="Kagawa T.F."/>
            <person name="Liu W."/>
            <person name="Song Y."/>
            <person name="Salvetti E."/>
            <person name="Wrobel A."/>
            <person name="Rasinkangas P."/>
            <person name="Parkhill J."/>
            <person name="Rea M.C."/>
            <person name="O'Sullivan O."/>
            <person name="Ritari J."/>
            <person name="Douillard F.P."/>
            <person name="Paul Ross R."/>
            <person name="Yang R."/>
            <person name="Briner A.E."/>
            <person name="Felis G.E."/>
            <person name="de Vos W.M."/>
            <person name="Barrangou R."/>
            <person name="Klaenhammer T.R."/>
            <person name="Caufield P.W."/>
            <person name="Cui Y."/>
            <person name="Zhang H."/>
            <person name="O'Toole P.W."/>
        </authorList>
    </citation>
    <scope>NUCLEOTIDE SEQUENCE [LARGE SCALE GENOMIC DNA]</scope>
    <source>
        <strain evidence="7 8">DSM 15946</strain>
    </source>
</reference>
<dbReference type="SMART" id="SM00827">
    <property type="entry name" value="PKS_AT"/>
    <property type="match status" value="1"/>
</dbReference>
<evidence type="ECO:0000256" key="2">
    <source>
        <dbReference type="ARBA" id="ARBA00023315"/>
    </source>
</evidence>
<dbReference type="EMBL" id="AZFK01000084">
    <property type="protein sequence ID" value="KRL87930.1"/>
    <property type="molecule type" value="Genomic_DNA"/>
</dbReference>
<accession>A0A0R1U9E0</accession>
<organism evidence="7 8">
    <name type="scientific">Limosilactobacillus ingluviei DSM 15946</name>
    <dbReference type="NCBI Taxonomy" id="1423760"/>
    <lineage>
        <taxon>Bacteria</taxon>
        <taxon>Bacillati</taxon>
        <taxon>Bacillota</taxon>
        <taxon>Bacilli</taxon>
        <taxon>Lactobacillales</taxon>
        <taxon>Lactobacillaceae</taxon>
        <taxon>Limosilactobacillus</taxon>
    </lineage>
</organism>
<dbReference type="Pfam" id="PF00698">
    <property type="entry name" value="Acyl_transf_1"/>
    <property type="match status" value="1"/>
</dbReference>
<dbReference type="InterPro" id="IPR016035">
    <property type="entry name" value="Acyl_Trfase/lysoPLipase"/>
</dbReference>
<evidence type="ECO:0000256" key="1">
    <source>
        <dbReference type="ARBA" id="ARBA00022679"/>
    </source>
</evidence>
<dbReference type="InterPro" id="IPR016036">
    <property type="entry name" value="Malonyl_transacylase_ACP-bd"/>
</dbReference>
<dbReference type="PANTHER" id="PTHR42681">
    <property type="entry name" value="MALONYL-COA-ACYL CARRIER PROTEIN TRANSACYLASE, MITOCHONDRIAL"/>
    <property type="match status" value="1"/>
</dbReference>
<comment type="caution">
    <text evidence="7">The sequence shown here is derived from an EMBL/GenBank/DDBJ whole genome shotgun (WGS) entry which is preliminary data.</text>
</comment>
<name>A0A0R1U9E0_9LACO</name>
<sequence length="315" mass="32333">MKTALLFSGQGAQQKGMGIDLMADPLFASTIQAASTATGLDLVKIMQDKADELAQTKNVQPALVAVSLGLYRMLKRDTNLAVAGMIGLSLGEYAALLASGGLAFTSGLALLAARGRYMQAVADTTPSAMAALLKPDVKAVAALCEEISATGELVAIANYNTHKQVVIGGTTAGVAQAVTAIKAAHAASRVIPLAVSGAFHTALFAPAGRQLAPKLAATPVSDPQVPVISNTTGQPFEAATMREVLARQLAVPTHFGTGLQSLVAQTGAQATLELGPGKTLTSFAKVEVPQLAHYHISNLTEYEAFVTEVANGTAK</sequence>
<dbReference type="SUPFAM" id="SSF52151">
    <property type="entry name" value="FabD/lysophospholipase-like"/>
    <property type="match status" value="1"/>
</dbReference>
<dbReference type="GO" id="GO:0006633">
    <property type="term" value="P:fatty acid biosynthetic process"/>
    <property type="evidence" value="ECO:0007669"/>
    <property type="project" value="TreeGrafter"/>
</dbReference>
<dbReference type="Gene3D" id="3.30.70.250">
    <property type="entry name" value="Malonyl-CoA ACP transacylase, ACP-binding"/>
    <property type="match status" value="1"/>
</dbReference>
<dbReference type="SUPFAM" id="SSF55048">
    <property type="entry name" value="Probable ACP-binding domain of malonyl-CoA ACP transacylase"/>
    <property type="match status" value="1"/>
</dbReference>
<keyword evidence="2 4" id="KW-0012">Acyltransferase</keyword>
<dbReference type="Proteomes" id="UP000050816">
    <property type="component" value="Unassembled WGS sequence"/>
</dbReference>
<dbReference type="PATRIC" id="fig|1423760.3.peg.620"/>
<dbReference type="AlphaFoldDB" id="A0A0R1U9E0"/>
<comment type="similarity">
    <text evidence="4">Belongs to the fabD family.</text>
</comment>
<dbReference type="PANTHER" id="PTHR42681:SF1">
    <property type="entry name" value="MALONYL-COA-ACYL CARRIER PROTEIN TRANSACYLASE, MITOCHONDRIAL"/>
    <property type="match status" value="1"/>
</dbReference>
<keyword evidence="1 4" id="KW-0808">Transferase</keyword>
<dbReference type="PIRSF" id="PIRSF000446">
    <property type="entry name" value="Mct"/>
    <property type="match status" value="1"/>
</dbReference>
<evidence type="ECO:0000256" key="4">
    <source>
        <dbReference type="PIRNR" id="PIRNR000446"/>
    </source>
</evidence>
<dbReference type="InterPro" id="IPR001227">
    <property type="entry name" value="Ac_transferase_dom_sf"/>
</dbReference>
<dbReference type="InterPro" id="IPR050858">
    <property type="entry name" value="Mal-CoA-ACP_Trans/PKS_FabD"/>
</dbReference>
<evidence type="ECO:0000259" key="6">
    <source>
        <dbReference type="SMART" id="SM00827"/>
    </source>
</evidence>
<evidence type="ECO:0000256" key="5">
    <source>
        <dbReference type="PIRSR" id="PIRSR000446-1"/>
    </source>
</evidence>
<dbReference type="EC" id="2.3.1.39" evidence="4"/>
<feature type="domain" description="Malonyl-CoA:ACP transacylase (MAT)" evidence="6">
    <location>
        <begin position="6"/>
        <end position="312"/>
    </location>
</feature>